<proteinExistence type="predicted"/>
<reference evidence="4" key="1">
    <citation type="journal article" date="2014" name="Int. J. Syst. Evol. Microbiol.">
        <title>Complete genome of a new Firmicutes species belonging to the dominant human colonic microbiota ('Ruminococcus bicirculans') reveals two chromosomes and a selective capacity to utilize plant glucans.</title>
        <authorList>
            <consortium name="NISC Comparative Sequencing Program"/>
            <person name="Wegmann U."/>
            <person name="Louis P."/>
            <person name="Goesmann A."/>
            <person name="Henrissat B."/>
            <person name="Duncan S.H."/>
            <person name="Flint H.J."/>
        </authorList>
    </citation>
    <scope>NUCLEOTIDE SEQUENCE</scope>
    <source>
        <strain evidence="4">CGMCC 1.8884</strain>
    </source>
</reference>
<reference evidence="5" key="3">
    <citation type="journal article" date="2019" name="Int. J. Syst. Evol. Microbiol.">
        <title>The Global Catalogue of Microorganisms (GCM) 10K type strain sequencing project: providing services to taxonomists for standard genome sequencing and annotation.</title>
        <authorList>
            <consortium name="The Broad Institute Genomics Platform"/>
            <consortium name="The Broad Institute Genome Sequencing Center for Infectious Disease"/>
            <person name="Wu L."/>
            <person name="Ma J."/>
        </authorList>
    </citation>
    <scope>NUCLEOTIDE SEQUENCE [LARGE SCALE GENOMIC DNA]</scope>
    <source>
        <strain evidence="5">CGMCC 1.8884</strain>
    </source>
</reference>
<keyword evidence="5" id="KW-1185">Reference proteome</keyword>
<evidence type="ECO:0000259" key="2">
    <source>
        <dbReference type="Pfam" id="PF10881"/>
    </source>
</evidence>
<feature type="domain" description="DUF2726" evidence="2">
    <location>
        <begin position="42"/>
        <end position="160"/>
    </location>
</feature>
<evidence type="ECO:0000313" key="5">
    <source>
        <dbReference type="Proteomes" id="UP000630135"/>
    </source>
</evidence>
<sequence length="170" mass="18880">MPLGCLASLFGLRDAPTPASPPSSPPPAEKRVPDSLPVAARRYFFSADENAFFRALEDALVGTGYRAFPNVRLNDLFTITDPAERGAVLGRLRDKHVDFVIVDAADHFRPLLAIELDGQSHRKAEQQYRDSVKDVIFRSGGLKLLRLPSRRYAVAELRGVLEREGLRGPR</sequence>
<evidence type="ECO:0000313" key="3">
    <source>
        <dbReference type="EMBL" id="GGI83016.1"/>
    </source>
</evidence>
<dbReference type="GeneID" id="59165980"/>
<evidence type="ECO:0000313" key="4">
    <source>
        <dbReference type="EMBL" id="GGP29528.1"/>
    </source>
</evidence>
<reference evidence="3" key="4">
    <citation type="submission" date="2023-08" db="EMBL/GenBank/DDBJ databases">
        <authorList>
            <person name="Sun Q."/>
            <person name="Zhou Y."/>
        </authorList>
    </citation>
    <scope>NUCLEOTIDE SEQUENCE</scope>
    <source>
        <strain evidence="4">CGMCC 1.8884</strain>
        <strain evidence="3">CGMCC 1.8885</strain>
    </source>
</reference>
<dbReference type="Proteomes" id="UP000630135">
    <property type="component" value="Unassembled WGS sequence"/>
</dbReference>
<organism evidence="3 6">
    <name type="scientific">Deinococcus wulumuqiensis</name>
    <dbReference type="NCBI Taxonomy" id="980427"/>
    <lineage>
        <taxon>Bacteria</taxon>
        <taxon>Thermotogati</taxon>
        <taxon>Deinococcota</taxon>
        <taxon>Deinococci</taxon>
        <taxon>Deinococcales</taxon>
        <taxon>Deinococcaceae</taxon>
        <taxon>Deinococcus</taxon>
    </lineage>
</organism>
<dbReference type="EMBL" id="BMLZ01000011">
    <property type="protein sequence ID" value="GGP29528.1"/>
    <property type="molecule type" value="Genomic_DNA"/>
</dbReference>
<evidence type="ECO:0000256" key="1">
    <source>
        <dbReference type="SAM" id="MobiDB-lite"/>
    </source>
</evidence>
<protein>
    <recommendedName>
        <fullName evidence="2">DUF2726 domain-containing protein</fullName>
    </recommendedName>
</protein>
<dbReference type="Proteomes" id="UP000652720">
    <property type="component" value="Unassembled WGS sequence"/>
</dbReference>
<gene>
    <name evidence="4" type="ORF">GCM10008021_11790</name>
    <name evidence="3" type="ORF">GCM10010914_16610</name>
</gene>
<evidence type="ECO:0000313" key="6">
    <source>
        <dbReference type="Proteomes" id="UP000652720"/>
    </source>
</evidence>
<dbReference type="Gene3D" id="3.40.960.10">
    <property type="entry name" value="VSR Endonuclease"/>
    <property type="match status" value="1"/>
</dbReference>
<dbReference type="EMBL" id="BMMA01000013">
    <property type="protein sequence ID" value="GGI83016.1"/>
    <property type="molecule type" value="Genomic_DNA"/>
</dbReference>
<name>A0AAV4K926_9DEIO</name>
<comment type="caution">
    <text evidence="3">The sequence shown here is derived from an EMBL/GenBank/DDBJ whole genome shotgun (WGS) entry which is preliminary data.</text>
</comment>
<feature type="compositionally biased region" description="Pro residues" evidence="1">
    <location>
        <begin position="18"/>
        <end position="27"/>
    </location>
</feature>
<dbReference type="Pfam" id="PF10881">
    <property type="entry name" value="DUF2726"/>
    <property type="match status" value="1"/>
</dbReference>
<dbReference type="AlphaFoldDB" id="A0AAV4K926"/>
<dbReference type="RefSeq" id="WP_161618009.1">
    <property type="nucleotide sequence ID" value="NZ_BMLZ01000011.1"/>
</dbReference>
<reference evidence="3" key="2">
    <citation type="journal article" date="2014" name="Int. J. Syst. Evol. Microbiol.">
        <title>Complete genome sequence of Corynebacterium casei LMG S-19264T (=DSM 44701T), isolated from a smear-ripened cheese.</title>
        <authorList>
            <consortium name="US DOE Joint Genome Institute (JGI-PGF)"/>
            <person name="Walter F."/>
            <person name="Albersmeier A."/>
            <person name="Kalinowski J."/>
            <person name="Ruckert C."/>
        </authorList>
    </citation>
    <scope>NUCLEOTIDE SEQUENCE</scope>
    <source>
        <strain evidence="3">CGMCC 1.8885</strain>
    </source>
</reference>
<accession>A0AAV4K926</accession>
<feature type="region of interest" description="Disordered" evidence="1">
    <location>
        <begin position="13"/>
        <end position="32"/>
    </location>
</feature>
<dbReference type="InterPro" id="IPR024402">
    <property type="entry name" value="DUF2726"/>
</dbReference>